<sequence length="143" mass="15611">MSEREGDGGGSERPGQADRESGATGTDRDPRAAEGHAPEGADPFEGLVLDEDFIRGATHTEGSARARMLAEKWRREPPRNTGFREAANKTVPGEHRPRRAGRDRAQRIEPQDGPASRMDRTNLKVAVWFVVICVALLVIANKG</sequence>
<feature type="region of interest" description="Disordered" evidence="1">
    <location>
        <begin position="1"/>
        <end position="116"/>
    </location>
</feature>
<protein>
    <submittedName>
        <fullName evidence="3">Uncharacterized protein</fullName>
    </submittedName>
</protein>
<keyword evidence="2" id="KW-0812">Transmembrane</keyword>
<dbReference type="EMBL" id="JAKFHA010000017">
    <property type="protein sequence ID" value="MCF2530685.1"/>
    <property type="molecule type" value="Genomic_DNA"/>
</dbReference>
<name>A0AA41U2H3_9ACTN</name>
<dbReference type="AlphaFoldDB" id="A0AA41U2H3"/>
<feature type="compositionally biased region" description="Basic and acidic residues" evidence="1">
    <location>
        <begin position="15"/>
        <end position="39"/>
    </location>
</feature>
<accession>A0AA41U2H3</accession>
<feature type="compositionally biased region" description="Basic and acidic residues" evidence="1">
    <location>
        <begin position="62"/>
        <end position="78"/>
    </location>
</feature>
<keyword evidence="2" id="KW-1133">Transmembrane helix</keyword>
<keyword evidence="2" id="KW-0472">Membrane</keyword>
<feature type="compositionally biased region" description="Basic and acidic residues" evidence="1">
    <location>
        <begin position="92"/>
        <end position="110"/>
    </location>
</feature>
<evidence type="ECO:0000256" key="1">
    <source>
        <dbReference type="SAM" id="MobiDB-lite"/>
    </source>
</evidence>
<dbReference type="Proteomes" id="UP001165378">
    <property type="component" value="Unassembled WGS sequence"/>
</dbReference>
<proteinExistence type="predicted"/>
<gene>
    <name evidence="3" type="ORF">LZ495_26170</name>
</gene>
<evidence type="ECO:0000313" key="4">
    <source>
        <dbReference type="Proteomes" id="UP001165378"/>
    </source>
</evidence>
<feature type="transmembrane region" description="Helical" evidence="2">
    <location>
        <begin position="123"/>
        <end position="140"/>
    </location>
</feature>
<evidence type="ECO:0000256" key="2">
    <source>
        <dbReference type="SAM" id="Phobius"/>
    </source>
</evidence>
<reference evidence="3" key="1">
    <citation type="submission" date="2022-01" db="EMBL/GenBank/DDBJ databases">
        <title>Genome-Based Taxonomic Classification of the Phylum Actinobacteria.</title>
        <authorList>
            <person name="Gao Y."/>
        </authorList>
    </citation>
    <scope>NUCLEOTIDE SEQUENCE</scope>
    <source>
        <strain evidence="3">KLBMP 8922</strain>
    </source>
</reference>
<comment type="caution">
    <text evidence="3">The sequence shown here is derived from an EMBL/GenBank/DDBJ whole genome shotgun (WGS) entry which is preliminary data.</text>
</comment>
<dbReference type="RefSeq" id="WP_235055358.1">
    <property type="nucleotide sequence ID" value="NZ_JAKFHA010000017.1"/>
</dbReference>
<organism evidence="3 4">
    <name type="scientific">Yinghuangia soli</name>
    <dbReference type="NCBI Taxonomy" id="2908204"/>
    <lineage>
        <taxon>Bacteria</taxon>
        <taxon>Bacillati</taxon>
        <taxon>Actinomycetota</taxon>
        <taxon>Actinomycetes</taxon>
        <taxon>Kitasatosporales</taxon>
        <taxon>Streptomycetaceae</taxon>
        <taxon>Yinghuangia</taxon>
    </lineage>
</organism>
<evidence type="ECO:0000313" key="3">
    <source>
        <dbReference type="EMBL" id="MCF2530685.1"/>
    </source>
</evidence>
<keyword evidence="4" id="KW-1185">Reference proteome</keyword>